<evidence type="ECO:0000256" key="3">
    <source>
        <dbReference type="ARBA" id="ARBA00022691"/>
    </source>
</evidence>
<dbReference type="GO" id="GO:0009307">
    <property type="term" value="P:DNA restriction-modification system"/>
    <property type="evidence" value="ECO:0007669"/>
    <property type="project" value="UniProtKB-KW"/>
</dbReference>
<reference evidence="10 11" key="1">
    <citation type="submission" date="2007-01" db="EMBL/GenBank/DDBJ databases">
        <authorList>
            <person name="Haygood M."/>
            <person name="Podell S."/>
            <person name="Anderson C."/>
            <person name="Hopkinson B."/>
            <person name="Roe K."/>
            <person name="Barbeau K."/>
            <person name="Gaasterland T."/>
            <person name="Ferriera S."/>
            <person name="Johnson J."/>
            <person name="Kravitz S."/>
            <person name="Beeson K."/>
            <person name="Sutton G."/>
            <person name="Rogers Y.-H."/>
            <person name="Friedman R."/>
            <person name="Frazier M."/>
            <person name="Venter J.C."/>
        </authorList>
    </citation>
    <scope>NUCLEOTIDE SEQUENCE [LARGE SCALE GENOMIC DNA]</scope>
    <source>
        <strain evidence="10 11">ATCC 23134</strain>
    </source>
</reference>
<dbReference type="AlphaFoldDB" id="A1ZY36"/>
<dbReference type="RefSeq" id="WP_002704286.1">
    <property type="nucleotide sequence ID" value="NZ_AAWS01000063.1"/>
</dbReference>
<dbReference type="Gene3D" id="3.40.50.150">
    <property type="entry name" value="Vaccinia Virus protein VP39"/>
    <property type="match status" value="1"/>
</dbReference>
<dbReference type="InterPro" id="IPR029063">
    <property type="entry name" value="SAM-dependent_MTases_sf"/>
</dbReference>
<evidence type="ECO:0000313" key="11">
    <source>
        <dbReference type="Proteomes" id="UP000004095"/>
    </source>
</evidence>
<dbReference type="EC" id="2.1.1.37" evidence="8"/>
<protein>
    <recommendedName>
        <fullName evidence="8">Cytosine-specific methyltransferase</fullName>
        <ecNumber evidence="8">2.1.1.37</ecNumber>
    </recommendedName>
</protein>
<dbReference type="InterPro" id="IPR001525">
    <property type="entry name" value="C5_MeTfrase"/>
</dbReference>
<evidence type="ECO:0000256" key="6">
    <source>
        <dbReference type="PROSITE-ProRule" id="PRU01016"/>
    </source>
</evidence>
<dbReference type="Pfam" id="PF00145">
    <property type="entry name" value="DNA_methylase"/>
    <property type="match status" value="2"/>
</dbReference>
<evidence type="ECO:0000256" key="2">
    <source>
        <dbReference type="ARBA" id="ARBA00022679"/>
    </source>
</evidence>
<dbReference type="eggNOG" id="COG0270">
    <property type="taxonomic scope" value="Bacteria"/>
</dbReference>
<evidence type="ECO:0000313" key="10">
    <source>
        <dbReference type="EMBL" id="EAY24688.1"/>
    </source>
</evidence>
<keyword evidence="3 6" id="KW-0949">S-adenosyl-L-methionine</keyword>
<dbReference type="OrthoDB" id="32195at2"/>
<comment type="similarity">
    <text evidence="6 7">Belongs to the class I-like SAM-binding methyltransferase superfamily. C5-methyltransferase family.</text>
</comment>
<dbReference type="Proteomes" id="UP000004095">
    <property type="component" value="Unassembled WGS sequence"/>
</dbReference>
<feature type="active site" evidence="6">
    <location>
        <position position="72"/>
    </location>
</feature>
<comment type="catalytic activity">
    <reaction evidence="5 8">
        <text>a 2'-deoxycytidine in DNA + S-adenosyl-L-methionine = a 5-methyl-2'-deoxycytidine in DNA + S-adenosyl-L-homocysteine + H(+)</text>
        <dbReference type="Rhea" id="RHEA:13681"/>
        <dbReference type="Rhea" id="RHEA-COMP:11369"/>
        <dbReference type="Rhea" id="RHEA-COMP:11370"/>
        <dbReference type="ChEBI" id="CHEBI:15378"/>
        <dbReference type="ChEBI" id="CHEBI:57856"/>
        <dbReference type="ChEBI" id="CHEBI:59789"/>
        <dbReference type="ChEBI" id="CHEBI:85452"/>
        <dbReference type="ChEBI" id="CHEBI:85454"/>
        <dbReference type="EC" id="2.1.1.37"/>
    </reaction>
</comment>
<dbReference type="PRINTS" id="PR00105">
    <property type="entry name" value="C5METTRFRASE"/>
</dbReference>
<feature type="region of interest" description="Disordered" evidence="9">
    <location>
        <begin position="236"/>
        <end position="275"/>
    </location>
</feature>
<keyword evidence="1 6" id="KW-0489">Methyltransferase</keyword>
<accession>A1ZY36</accession>
<dbReference type="GO" id="GO:0032259">
    <property type="term" value="P:methylation"/>
    <property type="evidence" value="ECO:0007669"/>
    <property type="project" value="UniProtKB-KW"/>
</dbReference>
<dbReference type="InterPro" id="IPR031303">
    <property type="entry name" value="C5_meth_CS"/>
</dbReference>
<dbReference type="SUPFAM" id="SSF53335">
    <property type="entry name" value="S-adenosyl-L-methionine-dependent methyltransferases"/>
    <property type="match status" value="1"/>
</dbReference>
<evidence type="ECO:0000256" key="7">
    <source>
        <dbReference type="RuleBase" id="RU000416"/>
    </source>
</evidence>
<evidence type="ECO:0000256" key="4">
    <source>
        <dbReference type="ARBA" id="ARBA00022747"/>
    </source>
</evidence>
<dbReference type="PANTHER" id="PTHR46098:SF1">
    <property type="entry name" value="TRNA (CYTOSINE(38)-C(5))-METHYLTRANSFERASE"/>
    <property type="match status" value="1"/>
</dbReference>
<comment type="caution">
    <text evidence="10">The sequence shown here is derived from an EMBL/GenBank/DDBJ whole genome shotgun (WGS) entry which is preliminary data.</text>
</comment>
<dbReference type="NCBIfam" id="TIGR00675">
    <property type="entry name" value="dcm"/>
    <property type="match status" value="1"/>
</dbReference>
<dbReference type="InterPro" id="IPR050750">
    <property type="entry name" value="C5-MTase"/>
</dbReference>
<dbReference type="GO" id="GO:0003886">
    <property type="term" value="F:DNA (cytosine-5-)-methyltransferase activity"/>
    <property type="evidence" value="ECO:0007669"/>
    <property type="project" value="UniProtKB-EC"/>
</dbReference>
<organism evidence="10 11">
    <name type="scientific">Microscilla marina ATCC 23134</name>
    <dbReference type="NCBI Taxonomy" id="313606"/>
    <lineage>
        <taxon>Bacteria</taxon>
        <taxon>Pseudomonadati</taxon>
        <taxon>Bacteroidota</taxon>
        <taxon>Cytophagia</taxon>
        <taxon>Cytophagales</taxon>
        <taxon>Microscillaceae</taxon>
        <taxon>Microscilla</taxon>
    </lineage>
</organism>
<evidence type="ECO:0000256" key="9">
    <source>
        <dbReference type="SAM" id="MobiDB-lite"/>
    </source>
</evidence>
<gene>
    <name evidence="10" type="ORF">M23134_02998</name>
</gene>
<feature type="region of interest" description="Disordered" evidence="9">
    <location>
        <begin position="192"/>
        <end position="218"/>
    </location>
</feature>
<dbReference type="PROSITE" id="PS00094">
    <property type="entry name" value="C5_MTASE_1"/>
    <property type="match status" value="1"/>
</dbReference>
<evidence type="ECO:0000256" key="8">
    <source>
        <dbReference type="RuleBase" id="RU000417"/>
    </source>
</evidence>
<keyword evidence="4" id="KW-0680">Restriction system</keyword>
<sequence length="354" mass="39983">MRHASLFSGLGGFDLAAQRMGWTNVFTVENNPFCQTILRHYWPDTIHYEDIRQTDFTPHYGQIDLLTGGFPCQPFSQAGKRRGAADDRYLWPEMLRAIREIRPTWVLGENVNGIASMVLQPRVAHLESGANAKGETIHRTMEAEAVIHRICEDFEALGYSVQPMVIPACAVEAPHRRDRVWFLAYTHRSAVRSSRKSSPPEGNGSQNHDKPNSRQTTPQQYTRLCHVSFAAAYPHYPGTGQPLPAHPQRAAPKQRRQKQLQFESGQDGSHETIARCKKPKWQYTYPAPRQDYRFRPDWQTQSPVCGGDDGFPAPVDGITIPRLRNESIKGYGNAVVVPLVVEIFRGIEGVKNTL</sequence>
<dbReference type="EMBL" id="AAWS01000063">
    <property type="protein sequence ID" value="EAY24688.1"/>
    <property type="molecule type" value="Genomic_DNA"/>
</dbReference>
<name>A1ZY36_MICM2</name>
<evidence type="ECO:0000256" key="5">
    <source>
        <dbReference type="ARBA" id="ARBA00047422"/>
    </source>
</evidence>
<evidence type="ECO:0000256" key="1">
    <source>
        <dbReference type="ARBA" id="ARBA00022603"/>
    </source>
</evidence>
<keyword evidence="2 6" id="KW-0808">Transferase</keyword>
<dbReference type="PROSITE" id="PS51679">
    <property type="entry name" value="SAM_MT_C5"/>
    <property type="match status" value="1"/>
</dbReference>
<proteinExistence type="inferred from homology"/>
<keyword evidence="11" id="KW-1185">Reference proteome</keyword>
<dbReference type="PANTHER" id="PTHR46098">
    <property type="entry name" value="TRNA (CYTOSINE(38)-C(5))-METHYLTRANSFERASE"/>
    <property type="match status" value="1"/>
</dbReference>
<dbReference type="InterPro" id="IPR018117">
    <property type="entry name" value="C5_DNA_meth_AS"/>
</dbReference>
<dbReference type="PROSITE" id="PS00095">
    <property type="entry name" value="C5_MTASE_2"/>
    <property type="match status" value="1"/>
</dbReference>